<evidence type="ECO:0000256" key="6">
    <source>
        <dbReference type="SAM" id="SignalP"/>
    </source>
</evidence>
<gene>
    <name evidence="8" type="ORF">B1813_00320</name>
</gene>
<dbReference type="GO" id="GO:0005507">
    <property type="term" value="F:copper ion binding"/>
    <property type="evidence" value="ECO:0007669"/>
    <property type="project" value="InterPro"/>
</dbReference>
<accession>A0A1V9ADA5</accession>
<dbReference type="AlphaFoldDB" id="A0A1V9ADA5"/>
<dbReference type="EMBL" id="MWIH01000002">
    <property type="protein sequence ID" value="OQO95105.1"/>
    <property type="molecule type" value="Genomic_DNA"/>
</dbReference>
<dbReference type="SUPFAM" id="SSF49503">
    <property type="entry name" value="Cupredoxins"/>
    <property type="match status" value="1"/>
</dbReference>
<evidence type="ECO:0000256" key="4">
    <source>
        <dbReference type="ARBA" id="ARBA00023008"/>
    </source>
</evidence>
<dbReference type="GO" id="GO:0007156">
    <property type="term" value="P:homophilic cell adhesion via plasma membrane adhesion molecules"/>
    <property type="evidence" value="ECO:0007669"/>
    <property type="project" value="InterPro"/>
</dbReference>
<dbReference type="Gene3D" id="2.60.40.10">
    <property type="entry name" value="Immunoglobulins"/>
    <property type="match status" value="1"/>
</dbReference>
<dbReference type="STRING" id="1962155.B1813_00320"/>
<feature type="signal peptide" evidence="6">
    <location>
        <begin position="1"/>
        <end position="18"/>
    </location>
</feature>
<name>A0A1V9ADA5_SACPI</name>
<evidence type="ECO:0000256" key="1">
    <source>
        <dbReference type="ARBA" id="ARBA00022448"/>
    </source>
</evidence>
<dbReference type="GO" id="GO:0009055">
    <property type="term" value="F:electron transfer activity"/>
    <property type="evidence" value="ECO:0007669"/>
    <property type="project" value="InterPro"/>
</dbReference>
<feature type="domain" description="Cadherin" evidence="7">
    <location>
        <begin position="146"/>
        <end position="248"/>
    </location>
</feature>
<evidence type="ECO:0000313" key="9">
    <source>
        <dbReference type="Proteomes" id="UP000192591"/>
    </source>
</evidence>
<keyword evidence="4" id="KW-0186">Copper</keyword>
<evidence type="ECO:0000259" key="7">
    <source>
        <dbReference type="PROSITE" id="PS50268"/>
    </source>
</evidence>
<dbReference type="PROSITE" id="PS50268">
    <property type="entry name" value="CADHERIN_2"/>
    <property type="match status" value="1"/>
</dbReference>
<keyword evidence="6" id="KW-0732">Signal</keyword>
<comment type="caution">
    <text evidence="8">The sequence shown here is derived from an EMBL/GenBank/DDBJ whole genome shotgun (WGS) entry which is preliminary data.</text>
</comment>
<feature type="non-terminal residue" evidence="8">
    <location>
        <position position="287"/>
    </location>
</feature>
<feature type="chain" id="PRO_5013320296" evidence="6">
    <location>
        <begin position="19"/>
        <end position="287"/>
    </location>
</feature>
<feature type="region of interest" description="Disordered" evidence="5">
    <location>
        <begin position="236"/>
        <end position="259"/>
    </location>
</feature>
<keyword evidence="1" id="KW-0813">Transport</keyword>
<protein>
    <submittedName>
        <fullName evidence="8">Copper-binding protein</fullName>
    </submittedName>
</protein>
<dbReference type="InterPro" id="IPR013783">
    <property type="entry name" value="Ig-like_fold"/>
</dbReference>
<sequence length="287" mass="29374">MTGVVTSLAALWLVPAGAAPGTADPAASSSTAAQQQVLEWTADDSMTEYASAPATAEAGPATIVFENSQATGNTTGMSHTLTFETGSSEYNSDVDVNLLASPFDANGGRHEIEVNLTPGTYLYLCTIPGHGEMRGELVVTEGGGGDDDTTPPEVTAEVTGDQNEDGSYVGAATVGITATDSGSGIDTVEYNLDSEGYQPYTDPLTVDQPGDHTVEYRATDNAGNTSDAGSTTFTVVEGDPNDTTPPEVTAEVTGDQNEDGDYVASASVEIAATDSGSGIDTVEYNLD</sequence>
<dbReference type="Proteomes" id="UP000192591">
    <property type="component" value="Unassembled WGS sequence"/>
</dbReference>
<dbReference type="GO" id="GO:0005975">
    <property type="term" value="P:carbohydrate metabolic process"/>
    <property type="evidence" value="ECO:0007669"/>
    <property type="project" value="UniProtKB-ARBA"/>
</dbReference>
<keyword evidence="9" id="KW-1185">Reference proteome</keyword>
<dbReference type="GO" id="GO:0016020">
    <property type="term" value="C:membrane"/>
    <property type="evidence" value="ECO:0007669"/>
    <property type="project" value="InterPro"/>
</dbReference>
<keyword evidence="2" id="KW-0479">Metal-binding</keyword>
<dbReference type="InterPro" id="IPR058094">
    <property type="entry name" value="Ig-like_OmpL47-like"/>
</dbReference>
<reference evidence="8 9" key="1">
    <citation type="submission" date="2017-02" db="EMBL/GenBank/DDBJ databases">
        <title>Draft genome of Saccharomonospora sp. 154.</title>
        <authorList>
            <person name="Alonso-Carmona G.S."/>
            <person name="De La Haba R."/>
            <person name="Vera-Gargallo B."/>
            <person name="Sandoval-Trujillo A.H."/>
            <person name="Ramirez-Duran N."/>
            <person name="Ventosa A."/>
        </authorList>
    </citation>
    <scope>NUCLEOTIDE SEQUENCE [LARGE SCALE GENOMIC DNA]</scope>
    <source>
        <strain evidence="8 9">LRS4.154</strain>
    </source>
</reference>
<keyword evidence="3" id="KW-0249">Electron transport</keyword>
<dbReference type="Gene3D" id="2.60.40.420">
    <property type="entry name" value="Cupredoxins - blue copper proteins"/>
    <property type="match status" value="1"/>
</dbReference>
<dbReference type="PROSITE" id="PS00196">
    <property type="entry name" value="COPPER_BLUE"/>
    <property type="match status" value="1"/>
</dbReference>
<dbReference type="NCBIfam" id="NF047446">
    <property type="entry name" value="barrel_OmpL47"/>
    <property type="match status" value="1"/>
</dbReference>
<evidence type="ECO:0000313" key="8">
    <source>
        <dbReference type="EMBL" id="OQO95105.1"/>
    </source>
</evidence>
<dbReference type="InterPro" id="IPR002126">
    <property type="entry name" value="Cadherin-like_dom"/>
</dbReference>
<dbReference type="InterPro" id="IPR000923">
    <property type="entry name" value="BlueCu_1"/>
</dbReference>
<dbReference type="Pfam" id="PF00127">
    <property type="entry name" value="Copper-bind"/>
    <property type="match status" value="1"/>
</dbReference>
<proteinExistence type="predicted"/>
<dbReference type="GO" id="GO:0005509">
    <property type="term" value="F:calcium ion binding"/>
    <property type="evidence" value="ECO:0007669"/>
    <property type="project" value="InterPro"/>
</dbReference>
<evidence type="ECO:0000256" key="5">
    <source>
        <dbReference type="SAM" id="MobiDB-lite"/>
    </source>
</evidence>
<evidence type="ECO:0000256" key="2">
    <source>
        <dbReference type="ARBA" id="ARBA00022723"/>
    </source>
</evidence>
<dbReference type="InterPro" id="IPR008972">
    <property type="entry name" value="Cupredoxin"/>
</dbReference>
<organism evidence="8 9">
    <name type="scientific">Saccharomonospora piscinae</name>
    <dbReference type="NCBI Taxonomy" id="687388"/>
    <lineage>
        <taxon>Bacteria</taxon>
        <taxon>Bacillati</taxon>
        <taxon>Actinomycetota</taxon>
        <taxon>Actinomycetes</taxon>
        <taxon>Pseudonocardiales</taxon>
        <taxon>Pseudonocardiaceae</taxon>
        <taxon>Saccharomonospora</taxon>
    </lineage>
</organism>
<dbReference type="InterPro" id="IPR028871">
    <property type="entry name" value="BlueCu_1_BS"/>
</dbReference>
<evidence type="ECO:0000256" key="3">
    <source>
        <dbReference type="ARBA" id="ARBA00022982"/>
    </source>
</evidence>